<dbReference type="PANTHER" id="PTHR43708">
    <property type="entry name" value="CONSERVED EXPRESSED OXIDOREDUCTASE (EUROFUNG)"/>
    <property type="match status" value="1"/>
</dbReference>
<reference evidence="2" key="1">
    <citation type="submission" date="2024-05" db="EMBL/GenBank/DDBJ databases">
        <authorList>
            <person name="Yu L."/>
        </authorList>
    </citation>
    <scope>NUCLEOTIDE SEQUENCE</scope>
    <source>
        <strain evidence="2">G08B096</strain>
    </source>
</reference>
<dbReference type="PANTHER" id="PTHR43708:SF4">
    <property type="entry name" value="OXIDOREDUCTASE YCEM-RELATED"/>
    <property type="match status" value="1"/>
</dbReference>
<feature type="domain" description="Gfo/Idh/MocA-like oxidoreductase N-terminal" evidence="1">
    <location>
        <begin position="8"/>
        <end position="127"/>
    </location>
</feature>
<dbReference type="InterPro" id="IPR036291">
    <property type="entry name" value="NAD(P)-bd_dom_sf"/>
</dbReference>
<dbReference type="EMBL" id="CP158374">
    <property type="protein sequence ID" value="XBX82230.1"/>
    <property type="molecule type" value="Genomic_DNA"/>
</dbReference>
<evidence type="ECO:0000259" key="1">
    <source>
        <dbReference type="Pfam" id="PF01408"/>
    </source>
</evidence>
<sequence>MTAGSRPRVAVVGLGAISQSVHLPLIRRNAERLELAAVVDLSRDRARAIAAAHGGAVAAFGSIDELLAAVAEGAVAVDGVVLATSGSHAPDVERLVAAGIRVLAEKPLAFSLAEIERLRATAAEAGRDPADWVRVGYMKEHDPASEMARELLANVRLRHVQVEVLHPADGAQLAFANLAAPPADVPEQTIAALMAQTSEIILHAIGTTEEPLAKLYPNVVLGSVIHDIGLLRHLVGGIGAVDRAAHWAGFPGSVSLGGRLAEQPDVPWAIDWHFIPEYPEYRETATFHHEQGSISLRFAVPYVLNAPTVLTVVDGVAPLGSRIAETRFMQEEAFERELRAFADLLEGRPSDGPSVDAAAADILVGQRMIRAIAEAAGTPLPSGAEAAAAPNPSAPTET</sequence>
<name>A0AAU7W5S6_9MICO</name>
<dbReference type="Pfam" id="PF01408">
    <property type="entry name" value="GFO_IDH_MocA"/>
    <property type="match status" value="1"/>
</dbReference>
<dbReference type="InterPro" id="IPR000683">
    <property type="entry name" value="Gfo/Idh/MocA-like_OxRdtase_N"/>
</dbReference>
<protein>
    <submittedName>
        <fullName evidence="2">Gfo/Idh/MocA family oxidoreductase</fullName>
    </submittedName>
</protein>
<dbReference type="SUPFAM" id="SSF51735">
    <property type="entry name" value="NAD(P)-binding Rossmann-fold domains"/>
    <property type="match status" value="1"/>
</dbReference>
<proteinExistence type="predicted"/>
<accession>A0AAU7W5S6</accession>
<dbReference type="AlphaFoldDB" id="A0AAU7W5S6"/>
<dbReference type="InterPro" id="IPR051317">
    <property type="entry name" value="Gfo/Idh/MocA_oxidoreduct"/>
</dbReference>
<dbReference type="GO" id="GO:0000166">
    <property type="term" value="F:nucleotide binding"/>
    <property type="evidence" value="ECO:0007669"/>
    <property type="project" value="InterPro"/>
</dbReference>
<dbReference type="RefSeq" id="WP_350348251.1">
    <property type="nucleotide sequence ID" value="NZ_CP158374.1"/>
</dbReference>
<dbReference type="Gene3D" id="3.40.50.720">
    <property type="entry name" value="NAD(P)-binding Rossmann-like Domain"/>
    <property type="match status" value="1"/>
</dbReference>
<organism evidence="2">
    <name type="scientific">Agromyces sp. G08B096</name>
    <dbReference type="NCBI Taxonomy" id="3156399"/>
    <lineage>
        <taxon>Bacteria</taxon>
        <taxon>Bacillati</taxon>
        <taxon>Actinomycetota</taxon>
        <taxon>Actinomycetes</taxon>
        <taxon>Micrococcales</taxon>
        <taxon>Microbacteriaceae</taxon>
        <taxon>Agromyces</taxon>
    </lineage>
</organism>
<evidence type="ECO:0000313" key="2">
    <source>
        <dbReference type="EMBL" id="XBX82230.1"/>
    </source>
</evidence>
<gene>
    <name evidence="2" type="ORF">ABIQ69_16705</name>
</gene>